<accession>A0ABQ4G1B7</accession>
<evidence type="ECO:0000313" key="1">
    <source>
        <dbReference type="EMBL" id="GIH40869.1"/>
    </source>
</evidence>
<dbReference type="RefSeq" id="WP_204058258.1">
    <property type="nucleotide sequence ID" value="NZ_BAAAGP010000014.1"/>
</dbReference>
<keyword evidence="2" id="KW-1185">Reference proteome</keyword>
<dbReference type="InterPro" id="IPR036520">
    <property type="entry name" value="UPF0759_sf"/>
</dbReference>
<dbReference type="Pfam" id="PF01904">
    <property type="entry name" value="DUF72"/>
    <property type="match status" value="1"/>
</dbReference>
<proteinExistence type="predicted"/>
<sequence length="304" mass="34292">MGEILVGTASWTDRTLLRSGWYPPDVTTPEERLRYYAGRFPVVEVDATYYALPAEGTARLWAERTPPGFVFDVKAFSLLTGHPTRPRALPADLRASLGEGGGNLYVHDLDPALVEQVWERFVSALLPLREAGRFGAVLFQFPRWFPIGGRAKRYILECGRRCAPLPISVEFRNRTWMTEENRAETLDFLRSYAIPYVCVDMPQGHPCSIPPVVAATADLEIVRFHGRSDKWTSHDIHERFGYLYSPEELEEWAPRLCELGREASTTHVLMNNCYRDHAQTNARQLAGILAAMRDCAVRPAPASG</sequence>
<organism evidence="1 2">
    <name type="scientific">Microbispora corallina</name>
    <dbReference type="NCBI Taxonomy" id="83302"/>
    <lineage>
        <taxon>Bacteria</taxon>
        <taxon>Bacillati</taxon>
        <taxon>Actinomycetota</taxon>
        <taxon>Actinomycetes</taxon>
        <taxon>Streptosporangiales</taxon>
        <taxon>Streptosporangiaceae</taxon>
        <taxon>Microbispora</taxon>
    </lineage>
</organism>
<dbReference type="InterPro" id="IPR002763">
    <property type="entry name" value="DUF72"/>
</dbReference>
<evidence type="ECO:0000313" key="2">
    <source>
        <dbReference type="Proteomes" id="UP000603904"/>
    </source>
</evidence>
<gene>
    <name evidence="1" type="ORF">Mco01_38690</name>
</gene>
<dbReference type="PANTHER" id="PTHR30348:SF13">
    <property type="entry name" value="UPF0759 PROTEIN YUNF"/>
    <property type="match status" value="1"/>
</dbReference>
<protein>
    <recommendedName>
        <fullName evidence="3">DUF72 domain-containing protein</fullName>
    </recommendedName>
</protein>
<reference evidence="1 2" key="1">
    <citation type="submission" date="2021-01" db="EMBL/GenBank/DDBJ databases">
        <title>Whole genome shotgun sequence of Microbispora corallina NBRC 16416.</title>
        <authorList>
            <person name="Komaki H."/>
            <person name="Tamura T."/>
        </authorList>
    </citation>
    <scope>NUCLEOTIDE SEQUENCE [LARGE SCALE GENOMIC DNA]</scope>
    <source>
        <strain evidence="1 2">NBRC 16416</strain>
    </source>
</reference>
<dbReference type="PANTHER" id="PTHR30348">
    <property type="entry name" value="UNCHARACTERIZED PROTEIN YECE"/>
    <property type="match status" value="1"/>
</dbReference>
<dbReference type="SUPFAM" id="SSF117396">
    <property type="entry name" value="TM1631-like"/>
    <property type="match status" value="1"/>
</dbReference>
<comment type="caution">
    <text evidence="1">The sequence shown here is derived from an EMBL/GenBank/DDBJ whole genome shotgun (WGS) entry which is preliminary data.</text>
</comment>
<dbReference type="Gene3D" id="3.20.20.410">
    <property type="entry name" value="Protein of unknown function UPF0759"/>
    <property type="match status" value="1"/>
</dbReference>
<name>A0ABQ4G1B7_9ACTN</name>
<evidence type="ECO:0008006" key="3">
    <source>
        <dbReference type="Google" id="ProtNLM"/>
    </source>
</evidence>
<dbReference type="EMBL" id="BOOC01000017">
    <property type="protein sequence ID" value="GIH40869.1"/>
    <property type="molecule type" value="Genomic_DNA"/>
</dbReference>
<dbReference type="Proteomes" id="UP000603904">
    <property type="component" value="Unassembled WGS sequence"/>
</dbReference>